<accession>A0ACC1Y357</accession>
<sequence length="690" mass="77847">MASYRPFPPPQSSFPPPPPPPPPNQNSSQPQPPPPPQPPTQQQRPSVYSQNWSYGNSGAQMPPQQQQQQHYHQQYSYAPPPPPPPPESSYAPPPPPPPQAPQQQPQPPMYYSNNQYNQNSMYNLQPPMQPLQPPLPPPPPSSPPPSSSIPPPPPPPGSPPPPPPKESEGRDKGLSDRDKRSSKDVSRRDHGHMKQQKPPVPPVGKKVNGGSGRVETEEERRLRKKREFEKQRQEEKHRQQMKESQNVVMHKSQMIASGKGGHGSMVGSRMGDRRAAPLLSGDRIDNRLKKPTTFLCKLKFRNELPDPCAQPKLMALKKDKDRFTRYTITSLEKNYKPKLYVEPDLGIPLDLLDLSVYNPPSVRPPLAPEDEELLRDDEVVTPVKKDGIKRKERPTDKGVSWLVKTQYISPLSMESTRQSLTEKQAKELREMKGGRNILENLNDRERQIKEIEASFEACKLRPLHATNKTLEPVEIMPLLPDFDRYDDQFVVASFDGPPTADSETYNKLDKSVRDAHESRAIMKSYVATGSDPANPEKFLAYMVPSVDELSKDMYDETEDVSFSWVREYHWDVRGDDADDPTTYLVSFDDGEARYVPLPTKLNLRKKRAAEGRSNDEVEHFPIPSSVTVRRRSTVAAIELKEPGEYSNLKGNGSSSKMGRSDGEEGLERLHQGSRHQDLYQSSGAEDDMSD</sequence>
<name>A0ACC1Y357_MELAZ</name>
<proteinExistence type="predicted"/>
<dbReference type="Proteomes" id="UP001164539">
    <property type="component" value="Chromosome 5"/>
</dbReference>
<dbReference type="EMBL" id="CM051398">
    <property type="protein sequence ID" value="KAJ4718038.1"/>
    <property type="molecule type" value="Genomic_DNA"/>
</dbReference>
<evidence type="ECO:0000313" key="1">
    <source>
        <dbReference type="EMBL" id="KAJ4718038.1"/>
    </source>
</evidence>
<comment type="caution">
    <text evidence="1">The sequence shown here is derived from an EMBL/GenBank/DDBJ whole genome shotgun (WGS) entry which is preliminary data.</text>
</comment>
<protein>
    <submittedName>
        <fullName evidence="1">RNA polymerase II-associated, Paf1</fullName>
    </submittedName>
</protein>
<keyword evidence="2" id="KW-1185">Reference proteome</keyword>
<organism evidence="1 2">
    <name type="scientific">Melia azedarach</name>
    <name type="common">Chinaberry tree</name>
    <dbReference type="NCBI Taxonomy" id="155640"/>
    <lineage>
        <taxon>Eukaryota</taxon>
        <taxon>Viridiplantae</taxon>
        <taxon>Streptophyta</taxon>
        <taxon>Embryophyta</taxon>
        <taxon>Tracheophyta</taxon>
        <taxon>Spermatophyta</taxon>
        <taxon>Magnoliopsida</taxon>
        <taxon>eudicotyledons</taxon>
        <taxon>Gunneridae</taxon>
        <taxon>Pentapetalae</taxon>
        <taxon>rosids</taxon>
        <taxon>malvids</taxon>
        <taxon>Sapindales</taxon>
        <taxon>Meliaceae</taxon>
        <taxon>Melia</taxon>
    </lineage>
</organism>
<evidence type="ECO:0000313" key="2">
    <source>
        <dbReference type="Proteomes" id="UP001164539"/>
    </source>
</evidence>
<reference evidence="1 2" key="1">
    <citation type="journal article" date="2023" name="Science">
        <title>Complex scaffold remodeling in plant triterpene biosynthesis.</title>
        <authorList>
            <person name="De La Pena R."/>
            <person name="Hodgson H."/>
            <person name="Liu J.C."/>
            <person name="Stephenson M.J."/>
            <person name="Martin A.C."/>
            <person name="Owen C."/>
            <person name="Harkess A."/>
            <person name="Leebens-Mack J."/>
            <person name="Jimenez L.E."/>
            <person name="Osbourn A."/>
            <person name="Sattely E.S."/>
        </authorList>
    </citation>
    <scope>NUCLEOTIDE SEQUENCE [LARGE SCALE GENOMIC DNA]</scope>
    <source>
        <strain evidence="2">cv. JPN11</strain>
        <tissue evidence="1">Leaf</tissue>
    </source>
</reference>
<gene>
    <name evidence="1" type="ORF">OWV82_009769</name>
</gene>